<keyword evidence="1" id="KW-0238">DNA-binding</keyword>
<dbReference type="SUPFAM" id="SSF47413">
    <property type="entry name" value="lambda repressor-like DNA-binding domains"/>
    <property type="match status" value="1"/>
</dbReference>
<dbReference type="PANTHER" id="PTHR46558:SF11">
    <property type="entry name" value="HTH-TYPE TRANSCRIPTIONAL REGULATOR XRE"/>
    <property type="match status" value="1"/>
</dbReference>
<dbReference type="PROSITE" id="PS50943">
    <property type="entry name" value="HTH_CROC1"/>
    <property type="match status" value="1"/>
</dbReference>
<dbReference type="CDD" id="cd00093">
    <property type="entry name" value="HTH_XRE"/>
    <property type="match status" value="1"/>
</dbReference>
<dbReference type="EMBL" id="JBHSDU010000014">
    <property type="protein sequence ID" value="MFC4311938.1"/>
    <property type="molecule type" value="Genomic_DNA"/>
</dbReference>
<name>A0ABV8SWE2_9GAMM</name>
<evidence type="ECO:0000313" key="4">
    <source>
        <dbReference type="Proteomes" id="UP001595904"/>
    </source>
</evidence>
<evidence type="ECO:0000313" key="3">
    <source>
        <dbReference type="EMBL" id="MFC4311938.1"/>
    </source>
</evidence>
<dbReference type="SMART" id="SM00530">
    <property type="entry name" value="HTH_XRE"/>
    <property type="match status" value="1"/>
</dbReference>
<protein>
    <submittedName>
        <fullName evidence="3">Helix-turn-helix transcriptional regulator</fullName>
    </submittedName>
</protein>
<proteinExistence type="predicted"/>
<dbReference type="Proteomes" id="UP001595904">
    <property type="component" value="Unassembled WGS sequence"/>
</dbReference>
<dbReference type="InterPro" id="IPR010982">
    <property type="entry name" value="Lambda_DNA-bd_dom_sf"/>
</dbReference>
<dbReference type="RefSeq" id="WP_380600920.1">
    <property type="nucleotide sequence ID" value="NZ_JBHSDU010000014.1"/>
</dbReference>
<comment type="caution">
    <text evidence="3">The sequence shown here is derived from an EMBL/GenBank/DDBJ whole genome shotgun (WGS) entry which is preliminary data.</text>
</comment>
<dbReference type="Pfam" id="PF01381">
    <property type="entry name" value="HTH_3"/>
    <property type="match status" value="1"/>
</dbReference>
<keyword evidence="4" id="KW-1185">Reference proteome</keyword>
<feature type="domain" description="HTH cro/C1-type" evidence="2">
    <location>
        <begin position="17"/>
        <end position="71"/>
    </location>
</feature>
<evidence type="ECO:0000256" key="1">
    <source>
        <dbReference type="ARBA" id="ARBA00023125"/>
    </source>
</evidence>
<evidence type="ECO:0000259" key="2">
    <source>
        <dbReference type="PROSITE" id="PS50943"/>
    </source>
</evidence>
<dbReference type="InterPro" id="IPR001387">
    <property type="entry name" value="Cro/C1-type_HTH"/>
</dbReference>
<reference evidence="4" key="1">
    <citation type="journal article" date="2019" name="Int. J. Syst. Evol. Microbiol.">
        <title>The Global Catalogue of Microorganisms (GCM) 10K type strain sequencing project: providing services to taxonomists for standard genome sequencing and annotation.</title>
        <authorList>
            <consortium name="The Broad Institute Genomics Platform"/>
            <consortium name="The Broad Institute Genome Sequencing Center for Infectious Disease"/>
            <person name="Wu L."/>
            <person name="Ma J."/>
        </authorList>
    </citation>
    <scope>NUCLEOTIDE SEQUENCE [LARGE SCALE GENOMIC DNA]</scope>
    <source>
        <strain evidence="4">CGMCC 1.10759</strain>
    </source>
</reference>
<gene>
    <name evidence="3" type="ORF">ACFPN2_22845</name>
</gene>
<sequence>MIKQESRAYFKALGARVTAMRKARGMTQAELARAIGVSQQAVFAYEVGERRISVLVLSKLAKIFAVSVEEMVGLSKPVRLPKGRLSPRCVRHAGRLQALTKTQQRFVIRIIDVLEDSNSRRSGGAR</sequence>
<organism evidence="3 4">
    <name type="scientific">Steroidobacter flavus</name>
    <dbReference type="NCBI Taxonomy" id="1842136"/>
    <lineage>
        <taxon>Bacteria</taxon>
        <taxon>Pseudomonadati</taxon>
        <taxon>Pseudomonadota</taxon>
        <taxon>Gammaproteobacteria</taxon>
        <taxon>Steroidobacterales</taxon>
        <taxon>Steroidobacteraceae</taxon>
        <taxon>Steroidobacter</taxon>
    </lineage>
</organism>
<dbReference type="PANTHER" id="PTHR46558">
    <property type="entry name" value="TRACRIPTIONAL REGULATORY PROTEIN-RELATED-RELATED"/>
    <property type="match status" value="1"/>
</dbReference>
<dbReference type="Gene3D" id="1.10.260.40">
    <property type="entry name" value="lambda repressor-like DNA-binding domains"/>
    <property type="match status" value="1"/>
</dbReference>
<accession>A0ABV8SWE2</accession>